<protein>
    <recommendedName>
        <fullName evidence="1">Imm-5-like domain-containing protein</fullName>
    </recommendedName>
</protein>
<dbReference type="AlphaFoldDB" id="A0A511YTE5"/>
<dbReference type="RefSeq" id="WP_222594308.1">
    <property type="nucleotide sequence ID" value="NZ_BJYK01000001.1"/>
</dbReference>
<accession>A0A511YTE5</accession>
<evidence type="ECO:0000313" key="2">
    <source>
        <dbReference type="EMBL" id="GEN78436.1"/>
    </source>
</evidence>
<feature type="domain" description="Imm-5-like" evidence="1">
    <location>
        <begin position="11"/>
        <end position="130"/>
    </location>
</feature>
<sequence>MAADDARIDLTTADLRAVAGFAASCAREALEVVQVAGPDDERPRAAVELAQAFADGGARTAALREAAWAAQRAAHGARDAGDLAAAEAARAAMAAAGAAFLHPLAKSTQVRHLVGAAAHAARAFELAAGDDERIGYAHVVRARLLASPAVRVVLSRYPAAPGGGGRVGELARQLDTLLRRAEPPRSPRLLDADDVTWALQALVGVPSWSARVGDGTDLYLDLGGRAISSTGEVTGEFALAVDGGAWLVRRGDVVLGTSDGARGGLEQAADALRGLRVTGIGLSVDGRALRVELAGGTTLVVVPAPETELRRERWRLVLPDGFVILAGPGPLLRLVRADGLEPRTPEPEQ</sequence>
<dbReference type="Pfam" id="PF21805">
    <property type="entry name" value="Imm5_like"/>
    <property type="match status" value="1"/>
</dbReference>
<evidence type="ECO:0000313" key="3">
    <source>
        <dbReference type="Proteomes" id="UP000321484"/>
    </source>
</evidence>
<reference evidence="2 3" key="1">
    <citation type="submission" date="2019-07" db="EMBL/GenBank/DDBJ databases">
        <title>Whole genome shotgun sequence of Actinotalea fermentans NBRC 105374.</title>
        <authorList>
            <person name="Hosoyama A."/>
            <person name="Uohara A."/>
            <person name="Ohji S."/>
            <person name="Ichikawa N."/>
        </authorList>
    </citation>
    <scope>NUCLEOTIDE SEQUENCE [LARGE SCALE GENOMIC DNA]</scope>
    <source>
        <strain evidence="2 3">NBRC 105374</strain>
    </source>
</reference>
<keyword evidence="3" id="KW-1185">Reference proteome</keyword>
<proteinExistence type="predicted"/>
<dbReference type="EMBL" id="BJYK01000001">
    <property type="protein sequence ID" value="GEN78436.1"/>
    <property type="molecule type" value="Genomic_DNA"/>
</dbReference>
<comment type="caution">
    <text evidence="2">The sequence shown here is derived from an EMBL/GenBank/DDBJ whole genome shotgun (WGS) entry which is preliminary data.</text>
</comment>
<dbReference type="InterPro" id="IPR048667">
    <property type="entry name" value="Imm5-like"/>
</dbReference>
<name>A0A511YTE5_9CELL</name>
<organism evidence="2 3">
    <name type="scientific">Actinotalea fermentans</name>
    <dbReference type="NCBI Taxonomy" id="43671"/>
    <lineage>
        <taxon>Bacteria</taxon>
        <taxon>Bacillati</taxon>
        <taxon>Actinomycetota</taxon>
        <taxon>Actinomycetes</taxon>
        <taxon>Micrococcales</taxon>
        <taxon>Cellulomonadaceae</taxon>
        <taxon>Actinotalea</taxon>
    </lineage>
</organism>
<dbReference type="Proteomes" id="UP000321484">
    <property type="component" value="Unassembled WGS sequence"/>
</dbReference>
<gene>
    <name evidence="2" type="ORF">AFE02nite_01700</name>
</gene>
<evidence type="ECO:0000259" key="1">
    <source>
        <dbReference type="Pfam" id="PF21805"/>
    </source>
</evidence>